<name>A0A9P0VPJ8_ACAOB</name>
<dbReference type="Proteomes" id="UP001152888">
    <property type="component" value="Unassembled WGS sequence"/>
</dbReference>
<dbReference type="InterPro" id="IPR001214">
    <property type="entry name" value="SET_dom"/>
</dbReference>
<feature type="domain" description="SET" evidence="1">
    <location>
        <begin position="3"/>
        <end position="115"/>
    </location>
</feature>
<dbReference type="PROSITE" id="PS50280">
    <property type="entry name" value="SET"/>
    <property type="match status" value="1"/>
</dbReference>
<keyword evidence="3" id="KW-1185">Reference proteome</keyword>
<dbReference type="PANTHER" id="PTHR46455:SF3">
    <property type="entry name" value="SET AND MYND DOMAIN CONTAINING, ARTHROPOD-SPECIFIC, MEMBER 9, ISOFORM A-RELATED"/>
    <property type="match status" value="1"/>
</dbReference>
<dbReference type="SUPFAM" id="SSF82199">
    <property type="entry name" value="SET domain"/>
    <property type="match status" value="1"/>
</dbReference>
<evidence type="ECO:0000313" key="2">
    <source>
        <dbReference type="EMBL" id="CAH2016982.1"/>
    </source>
</evidence>
<dbReference type="Pfam" id="PF00856">
    <property type="entry name" value="SET"/>
    <property type="match status" value="1"/>
</dbReference>
<reference evidence="2" key="1">
    <citation type="submission" date="2022-03" db="EMBL/GenBank/DDBJ databases">
        <authorList>
            <person name="Sayadi A."/>
        </authorList>
    </citation>
    <scope>NUCLEOTIDE SEQUENCE</scope>
</reference>
<dbReference type="GO" id="GO:0008276">
    <property type="term" value="F:protein methyltransferase activity"/>
    <property type="evidence" value="ECO:0007669"/>
    <property type="project" value="UniProtKB-ARBA"/>
</dbReference>
<dbReference type="GO" id="GO:0008757">
    <property type="term" value="F:S-adenosylmethionine-dependent methyltransferase activity"/>
    <property type="evidence" value="ECO:0007669"/>
    <property type="project" value="UniProtKB-ARBA"/>
</dbReference>
<accession>A0A9P0VPJ8</accession>
<dbReference type="GO" id="GO:0008170">
    <property type="term" value="F:N-methyltransferase activity"/>
    <property type="evidence" value="ECO:0007669"/>
    <property type="project" value="UniProtKB-ARBA"/>
</dbReference>
<evidence type="ECO:0000259" key="1">
    <source>
        <dbReference type="PROSITE" id="PS50280"/>
    </source>
</evidence>
<dbReference type="EMBL" id="CAKOFQ010009077">
    <property type="protein sequence ID" value="CAH2016982.1"/>
    <property type="molecule type" value="Genomic_DNA"/>
</dbReference>
<gene>
    <name evidence="2" type="ORF">ACAOBT_LOCUS35717</name>
</gene>
<sequence length="344" mass="39344">MLVLLTIKTSLIQAHKGQRHGFEVDILTDKVKCKMMQEEKEFLKFVCSVLDTNAFELVVRNGNDQISLRGLYPLGSLANHRCFPNTFHVFDHEQRMVTKASVFIGKDEEIFHSYTKILWGSSSRLLHLKATKHFVCKCERCSDPTEFGTYMNAVSCDRCKGNVLPIIPQKSCDWRCEDCMRIVPLKEVGKTLTLIGSVLKSFRICNFDVMNSFLRGKLSHMVPDSNQAVLDLKCKIIWFLGHAPGFEWNELPLEILNLKKSFCCDILLVLQKLKVGMCEIRGLLLYEMYLCIEEINKRKSDTNEKDGINYLKEACDILKFDASAPEQIRTGISDINGNKNKLDT</sequence>
<dbReference type="CDD" id="cd20071">
    <property type="entry name" value="SET_SMYD"/>
    <property type="match status" value="1"/>
</dbReference>
<proteinExistence type="predicted"/>
<comment type="caution">
    <text evidence="2">The sequence shown here is derived from an EMBL/GenBank/DDBJ whole genome shotgun (WGS) entry which is preliminary data.</text>
</comment>
<dbReference type="AlphaFoldDB" id="A0A9P0VPJ8"/>
<dbReference type="InterPro" id="IPR053010">
    <property type="entry name" value="SET_SmydA-8"/>
</dbReference>
<dbReference type="InterPro" id="IPR046341">
    <property type="entry name" value="SET_dom_sf"/>
</dbReference>
<evidence type="ECO:0000313" key="3">
    <source>
        <dbReference type="Proteomes" id="UP001152888"/>
    </source>
</evidence>
<dbReference type="OrthoDB" id="5945798at2759"/>
<organism evidence="2 3">
    <name type="scientific">Acanthoscelides obtectus</name>
    <name type="common">Bean weevil</name>
    <name type="synonym">Bruchus obtectus</name>
    <dbReference type="NCBI Taxonomy" id="200917"/>
    <lineage>
        <taxon>Eukaryota</taxon>
        <taxon>Metazoa</taxon>
        <taxon>Ecdysozoa</taxon>
        <taxon>Arthropoda</taxon>
        <taxon>Hexapoda</taxon>
        <taxon>Insecta</taxon>
        <taxon>Pterygota</taxon>
        <taxon>Neoptera</taxon>
        <taxon>Endopterygota</taxon>
        <taxon>Coleoptera</taxon>
        <taxon>Polyphaga</taxon>
        <taxon>Cucujiformia</taxon>
        <taxon>Chrysomeloidea</taxon>
        <taxon>Chrysomelidae</taxon>
        <taxon>Bruchinae</taxon>
        <taxon>Bruchini</taxon>
        <taxon>Acanthoscelides</taxon>
    </lineage>
</organism>
<protein>
    <recommendedName>
        <fullName evidence="1">SET domain-containing protein</fullName>
    </recommendedName>
</protein>
<dbReference type="Gene3D" id="2.170.270.10">
    <property type="entry name" value="SET domain"/>
    <property type="match status" value="1"/>
</dbReference>
<dbReference type="PANTHER" id="PTHR46455">
    <property type="entry name" value="SET AND MYND DOMAIN CONTAINING, ARTHROPOD-SPECIFIC, MEMBER 4, ISOFORM A"/>
    <property type="match status" value="1"/>
</dbReference>